<name>A0AAU6SYL6_UNCXX</name>
<dbReference type="EMBL" id="CP095340">
    <property type="protein sequence ID" value="XAG25010.1"/>
    <property type="molecule type" value="Genomic_DNA"/>
</dbReference>
<sequence length="507" mass="57422">MSNSEMRLGNKITVLVPANKYELNCAWTEEKLLPALELFTCKLLLVLEKLSASEVSGYFGLNTRETEQLISNLMSNKLISLDSEGLLVPTSVLKQQSTKGDDVILTSYVERNETVIFDSLTHSIRKDRGFNYRLIGLPELSIESSKPLKLEDAISNFSAQYKMHLNLSRRTERERNRTKLYKVVSGINRGTIQFPVDIEFHYVPSELNQQEVKRIFRASEFINNGLELPLSVSLEAHIADYLGSIPRFEGGIDAEEYSRLVKDEVLEPFTEGFDIDYSSWLNARNLRKTGYGSQVTRSIFGPIYLDKNQVTIMKMLNEALHDMDESKSVASLNAYWLSSDVGLWGANNQSLSDFCDKVKKALINHNELSKFVAIHHGENIWDGNVFKDFHSKHVPNGVMTSNKLDRMEIFLIPGIFGVVQYHGYPNANSGVSVPIGYATIDVERLNLLEGILKERLGNTSKLKTSWPKKALLQDLLDPDWNLDARTDSRISYRSSTSKRPVLKLGKE</sequence>
<gene>
    <name evidence="1" type="ORF">MRM62_02165</name>
</gene>
<dbReference type="AlphaFoldDB" id="A0AAU6SYL6"/>
<proteinExistence type="predicted"/>
<reference evidence="1" key="1">
    <citation type="submission" date="2022-03" db="EMBL/GenBank/DDBJ databases">
        <title>Sea Food Isolates.</title>
        <authorList>
            <person name="Li c."/>
        </authorList>
    </citation>
    <scope>NUCLEOTIDE SEQUENCE</scope>
    <source>
        <strain evidence="1">19CA03SA04</strain>
    </source>
</reference>
<organism evidence="1">
    <name type="scientific">bacterium 19CA03SA04</name>
    <dbReference type="NCBI Taxonomy" id="2920698"/>
    <lineage>
        <taxon>Bacteria</taxon>
    </lineage>
</organism>
<protein>
    <submittedName>
        <fullName evidence="1">Uncharacterized protein</fullName>
    </submittedName>
</protein>
<evidence type="ECO:0000313" key="1">
    <source>
        <dbReference type="EMBL" id="XAG25010.1"/>
    </source>
</evidence>
<accession>A0AAU6SYL6</accession>